<evidence type="ECO:0000313" key="3">
    <source>
        <dbReference type="Proteomes" id="UP000515908"/>
    </source>
</evidence>
<gene>
    <name evidence="2" type="ORF">ADEAN_001014400</name>
</gene>
<proteinExistence type="predicted"/>
<dbReference type="OrthoDB" id="62528at2759"/>
<dbReference type="VEuPathDB" id="TriTrypDB:ADEAN_001014400"/>
<dbReference type="AlphaFoldDB" id="A0A7G2CS82"/>
<protein>
    <submittedName>
        <fullName evidence="2">Uncharacterized protein</fullName>
    </submittedName>
</protein>
<dbReference type="Proteomes" id="UP000515908">
    <property type="component" value="Chromosome 27"/>
</dbReference>
<evidence type="ECO:0000313" key="2">
    <source>
        <dbReference type="EMBL" id="CAD2222600.1"/>
    </source>
</evidence>
<keyword evidence="3" id="KW-1185">Reference proteome</keyword>
<feature type="region of interest" description="Disordered" evidence="1">
    <location>
        <begin position="30"/>
        <end position="130"/>
    </location>
</feature>
<sequence length="130" mass="13861">MIACKEDYAEAFLLQLYTILTGKKVTPAAPLASPAVEPQPFDPSTVPPLRESPTRLGDLFSDVGENSDREPLPSASLSVEEKEASFGMNSDGHASLRGPPPPRARGSVHESPQRMQQETAGIRPSACTSS</sequence>
<dbReference type="EMBL" id="LR877171">
    <property type="protein sequence ID" value="CAD2222600.1"/>
    <property type="molecule type" value="Genomic_DNA"/>
</dbReference>
<organism evidence="2 3">
    <name type="scientific">Angomonas deanei</name>
    <dbReference type="NCBI Taxonomy" id="59799"/>
    <lineage>
        <taxon>Eukaryota</taxon>
        <taxon>Discoba</taxon>
        <taxon>Euglenozoa</taxon>
        <taxon>Kinetoplastea</taxon>
        <taxon>Metakinetoplastina</taxon>
        <taxon>Trypanosomatida</taxon>
        <taxon>Trypanosomatidae</taxon>
        <taxon>Strigomonadinae</taxon>
        <taxon>Angomonas</taxon>
    </lineage>
</organism>
<name>A0A7G2CS82_9TRYP</name>
<reference evidence="2 3" key="1">
    <citation type="submission" date="2020-08" db="EMBL/GenBank/DDBJ databases">
        <authorList>
            <person name="Newling K."/>
            <person name="Davey J."/>
            <person name="Forrester S."/>
        </authorList>
    </citation>
    <scope>NUCLEOTIDE SEQUENCE [LARGE SCALE GENOMIC DNA]</scope>
    <source>
        <strain evidence="3">Crithidia deanei Carvalho (ATCC PRA-265)</strain>
    </source>
</reference>
<accession>A0A7G2CS82</accession>
<evidence type="ECO:0000256" key="1">
    <source>
        <dbReference type="SAM" id="MobiDB-lite"/>
    </source>
</evidence>